<dbReference type="Pfam" id="PF04075">
    <property type="entry name" value="F420H2_quin_red"/>
    <property type="match status" value="1"/>
</dbReference>
<comment type="caution">
    <text evidence="3">The sequence shown here is derived from an EMBL/GenBank/DDBJ whole genome shotgun (WGS) entry which is preliminary data.</text>
</comment>
<protein>
    <submittedName>
        <fullName evidence="3">Nitroreductase family deazaflavin-dependent oxidoreductase</fullName>
    </submittedName>
</protein>
<organism evidence="3 4">
    <name type="scientific">Nocardia gamkensis</name>
    <dbReference type="NCBI Taxonomy" id="352869"/>
    <lineage>
        <taxon>Bacteria</taxon>
        <taxon>Bacillati</taxon>
        <taxon>Actinomycetota</taxon>
        <taxon>Actinomycetes</taxon>
        <taxon>Mycobacteriales</taxon>
        <taxon>Nocardiaceae</taxon>
        <taxon>Nocardia</taxon>
    </lineage>
</organism>
<keyword evidence="4" id="KW-1185">Reference proteome</keyword>
<dbReference type="InterPro" id="IPR004378">
    <property type="entry name" value="F420H2_quin_Rdtase"/>
</dbReference>
<sequence>MAGDWNTQIIEEFRANQGKVGGPFEGRELLLLTSIGAKSGLPRTNPLAFIRDGDDIVVIASKAGAPTNPDWFHNVRVNPTVTLEIGTETLEATATPITEGPERDRLYAAMVEVMPGFAEYQEKTDRVIPVVKLTPR</sequence>
<reference evidence="3 4" key="1">
    <citation type="submission" date="2020-04" db="EMBL/GenBank/DDBJ databases">
        <title>MicrobeNet Type strains.</title>
        <authorList>
            <person name="Nicholson A.C."/>
        </authorList>
    </citation>
    <scope>NUCLEOTIDE SEQUENCE [LARGE SCALE GENOMIC DNA]</scope>
    <source>
        <strain evidence="3 4">DSM 44956</strain>
    </source>
</reference>
<name>A0A7X6L9Y5_9NOCA</name>
<dbReference type="GO" id="GO:0016491">
    <property type="term" value="F:oxidoreductase activity"/>
    <property type="evidence" value="ECO:0007669"/>
    <property type="project" value="InterPro"/>
</dbReference>
<dbReference type="RefSeq" id="WP_062971649.1">
    <property type="nucleotide sequence ID" value="NZ_JAAXOS010000018.1"/>
</dbReference>
<dbReference type="Gene3D" id="2.30.110.10">
    <property type="entry name" value="Electron Transport, Fmn-binding Protein, Chain A"/>
    <property type="match status" value="1"/>
</dbReference>
<proteinExistence type="inferred from homology"/>
<dbReference type="AlphaFoldDB" id="A0A7X6L9Y5"/>
<dbReference type="GO" id="GO:0070967">
    <property type="term" value="F:coenzyme F420 binding"/>
    <property type="evidence" value="ECO:0007669"/>
    <property type="project" value="TreeGrafter"/>
</dbReference>
<dbReference type="NCBIfam" id="TIGR00026">
    <property type="entry name" value="hi_GC_TIGR00026"/>
    <property type="match status" value="1"/>
</dbReference>
<dbReference type="EMBL" id="JAAXOS010000018">
    <property type="protein sequence ID" value="NKY30495.1"/>
    <property type="molecule type" value="Genomic_DNA"/>
</dbReference>
<dbReference type="GO" id="GO:0005886">
    <property type="term" value="C:plasma membrane"/>
    <property type="evidence" value="ECO:0007669"/>
    <property type="project" value="TreeGrafter"/>
</dbReference>
<accession>A0A7X6L9Y5</accession>
<dbReference type="PANTHER" id="PTHR39428:SF1">
    <property type="entry name" value="F420H(2)-DEPENDENT QUINONE REDUCTASE RV1261C"/>
    <property type="match status" value="1"/>
</dbReference>
<dbReference type="SUPFAM" id="SSF50475">
    <property type="entry name" value="FMN-binding split barrel"/>
    <property type="match status" value="1"/>
</dbReference>
<dbReference type="InterPro" id="IPR012349">
    <property type="entry name" value="Split_barrel_FMN-bd"/>
</dbReference>
<evidence type="ECO:0000256" key="1">
    <source>
        <dbReference type="ARBA" id="ARBA00008710"/>
    </source>
</evidence>
<gene>
    <name evidence="3" type="ORF">HGB38_30400</name>
</gene>
<evidence type="ECO:0000256" key="2">
    <source>
        <dbReference type="ARBA" id="ARBA00049106"/>
    </source>
</evidence>
<evidence type="ECO:0000313" key="3">
    <source>
        <dbReference type="EMBL" id="NKY30495.1"/>
    </source>
</evidence>
<dbReference type="PANTHER" id="PTHR39428">
    <property type="entry name" value="F420H(2)-DEPENDENT QUINONE REDUCTASE RV1261C"/>
    <property type="match status" value="1"/>
</dbReference>
<evidence type="ECO:0000313" key="4">
    <source>
        <dbReference type="Proteomes" id="UP000540698"/>
    </source>
</evidence>
<dbReference type="Proteomes" id="UP000540698">
    <property type="component" value="Unassembled WGS sequence"/>
</dbReference>
<comment type="catalytic activity">
    <reaction evidence="2">
        <text>oxidized coenzyme F420-(gamma-L-Glu)(n) + a quinol + H(+) = reduced coenzyme F420-(gamma-L-Glu)(n) + a quinone</text>
        <dbReference type="Rhea" id="RHEA:39663"/>
        <dbReference type="Rhea" id="RHEA-COMP:12939"/>
        <dbReference type="Rhea" id="RHEA-COMP:14378"/>
        <dbReference type="ChEBI" id="CHEBI:15378"/>
        <dbReference type="ChEBI" id="CHEBI:24646"/>
        <dbReference type="ChEBI" id="CHEBI:132124"/>
        <dbReference type="ChEBI" id="CHEBI:133980"/>
        <dbReference type="ChEBI" id="CHEBI:139511"/>
    </reaction>
</comment>
<comment type="similarity">
    <text evidence="1">Belongs to the F420H(2)-dependent quinone reductase family.</text>
</comment>